<keyword evidence="3" id="KW-0963">Cytoplasm</keyword>
<keyword evidence="5" id="KW-0694">RNA-binding</keyword>
<evidence type="ECO:0000256" key="5">
    <source>
        <dbReference type="ARBA" id="ARBA00022884"/>
    </source>
</evidence>
<dbReference type="EMBL" id="JACYTR010000034">
    <property type="protein sequence ID" value="MBD8526901.1"/>
    <property type="molecule type" value="Genomic_DNA"/>
</dbReference>
<dbReference type="PANTHER" id="PTHR14202">
    <property type="entry name" value="60 KDA RIBONUCLEOPROTEIN SSA/RO"/>
    <property type="match status" value="1"/>
</dbReference>
<comment type="caution">
    <text evidence="8">The sequence shown here is derived from an EMBL/GenBank/DDBJ whole genome shotgun (WGS) entry which is preliminary data.</text>
</comment>
<evidence type="ECO:0000256" key="2">
    <source>
        <dbReference type="ARBA" id="ARBA00007814"/>
    </source>
</evidence>
<dbReference type="AlphaFoldDB" id="A0AAW3ZRN3"/>
<organism evidence="8 9">
    <name type="scientific">Pseudomarimonas arenosa</name>
    <dbReference type="NCBI Taxonomy" id="2774145"/>
    <lineage>
        <taxon>Bacteria</taxon>
        <taxon>Pseudomonadati</taxon>
        <taxon>Pseudomonadota</taxon>
        <taxon>Gammaproteobacteria</taxon>
        <taxon>Lysobacterales</taxon>
        <taxon>Lysobacteraceae</taxon>
        <taxon>Pseudomarimonas</taxon>
    </lineage>
</organism>
<dbReference type="InterPro" id="IPR040322">
    <property type="entry name" value="TROVE2"/>
</dbReference>
<reference evidence="8 9" key="1">
    <citation type="submission" date="2020-09" db="EMBL/GenBank/DDBJ databases">
        <title>Pseudoxanthomonas sp. CAU 1598 isolated from sand of Yaerae Beach.</title>
        <authorList>
            <person name="Kim W."/>
        </authorList>
    </citation>
    <scope>NUCLEOTIDE SEQUENCE [LARGE SCALE GENOMIC DNA]</scope>
    <source>
        <strain evidence="8 9">CAU 1598</strain>
    </source>
</reference>
<keyword evidence="4" id="KW-0479">Metal-binding</keyword>
<name>A0AAW3ZRN3_9GAMM</name>
<dbReference type="Proteomes" id="UP000613768">
    <property type="component" value="Unassembled WGS sequence"/>
</dbReference>
<dbReference type="GO" id="GO:0003723">
    <property type="term" value="F:RNA binding"/>
    <property type="evidence" value="ECO:0007669"/>
    <property type="project" value="UniProtKB-KW"/>
</dbReference>
<gene>
    <name evidence="8" type="ORF">IFO71_14260</name>
</gene>
<protein>
    <submittedName>
        <fullName evidence="8">VWA domain-containing protein</fullName>
    </submittedName>
</protein>
<evidence type="ECO:0000256" key="3">
    <source>
        <dbReference type="ARBA" id="ARBA00022490"/>
    </source>
</evidence>
<feature type="domain" description="TROVE" evidence="7">
    <location>
        <begin position="20"/>
        <end position="326"/>
    </location>
</feature>
<dbReference type="PROSITE" id="PS50988">
    <property type="entry name" value="TROVE"/>
    <property type="match status" value="1"/>
</dbReference>
<dbReference type="GO" id="GO:0005737">
    <property type="term" value="C:cytoplasm"/>
    <property type="evidence" value="ECO:0007669"/>
    <property type="project" value="UniProtKB-SubCell"/>
</dbReference>
<evidence type="ECO:0000259" key="7">
    <source>
        <dbReference type="PROSITE" id="PS50988"/>
    </source>
</evidence>
<dbReference type="RefSeq" id="WP_192030323.1">
    <property type="nucleotide sequence ID" value="NZ_JACYTR010000034.1"/>
</dbReference>
<evidence type="ECO:0000256" key="4">
    <source>
        <dbReference type="ARBA" id="ARBA00022723"/>
    </source>
</evidence>
<dbReference type="InterPro" id="IPR056800">
    <property type="entry name" value="vWA_Ro60"/>
</dbReference>
<dbReference type="Pfam" id="PF25045">
    <property type="entry name" value="vWA_Ro60"/>
    <property type="match status" value="1"/>
</dbReference>
<dbReference type="SUPFAM" id="SSF53300">
    <property type="entry name" value="vWA-like"/>
    <property type="match status" value="1"/>
</dbReference>
<evidence type="ECO:0000313" key="8">
    <source>
        <dbReference type="EMBL" id="MBD8526901.1"/>
    </source>
</evidence>
<accession>A0AAW3ZRN3</accession>
<dbReference type="SUPFAM" id="SSF140864">
    <property type="entry name" value="TROVE domain-like"/>
    <property type="match status" value="1"/>
</dbReference>
<dbReference type="InterPro" id="IPR036465">
    <property type="entry name" value="vWFA_dom_sf"/>
</dbReference>
<dbReference type="InterPro" id="IPR008858">
    <property type="entry name" value="TROVE_dom"/>
</dbReference>
<dbReference type="PANTHER" id="PTHR14202:SF0">
    <property type="entry name" value="RNA-BINDING PROTEIN RO60"/>
    <property type="match status" value="1"/>
</dbReference>
<keyword evidence="6" id="KW-0687">Ribonucleoprotein</keyword>
<proteinExistence type="inferred from homology"/>
<keyword evidence="9" id="KW-1185">Reference proteome</keyword>
<comment type="similarity">
    <text evidence="2">Belongs to the Ro 60 kDa family.</text>
</comment>
<dbReference type="Gene3D" id="3.40.50.410">
    <property type="entry name" value="von Willebrand factor, type A domain"/>
    <property type="match status" value="1"/>
</dbReference>
<sequence>MANAQLFASLRGAFVPNATATNEAGGLAYARSPEAVLALYAATGCLNGTYYASAGEQLDKALALAAQCDPEFVARTAVYARKVAHMKDMPALLLATLSTRDGELLAKTFPRVVDNGRMLRNFVQIVRSGVVGRKSLGSLPKRLVRQWLERASVDAIVQAAIGNQPSLADVIRMVHPKPADAARQALYAWVVGKPFETEALPAKLQAYEAFKRAPVGELPDLPFQYYTSLRLSAKQWCVLARNASWQTLRQNLNTFARNEVFADGATVKALSATLRDPVKIAKARAFPYQLMMAYTASGGGDVPSAIREALQDAMEIATRQVPKLDGRVVVAVDVSGSMGSPVTGHRRGATTAVRCVDVAALVAACVQRTNPGARVMPFDTDVRALQLNPRDSVMTQAKQLASLCGGGTSISSPLARLNREGANVDLLVIVSDNESWADTRRAGATETMRQWAQIKARCPQAKLVCIDLQPVATSQAAEREDVIHVGGFSDAVFDLLAVFAAQGANTPRWVDKIRSIEL</sequence>
<evidence type="ECO:0000256" key="1">
    <source>
        <dbReference type="ARBA" id="ARBA00004496"/>
    </source>
</evidence>
<comment type="subcellular location">
    <subcellularLocation>
        <location evidence="1">Cytoplasm</location>
    </subcellularLocation>
</comment>
<dbReference type="GO" id="GO:1990904">
    <property type="term" value="C:ribonucleoprotein complex"/>
    <property type="evidence" value="ECO:0007669"/>
    <property type="project" value="UniProtKB-KW"/>
</dbReference>
<evidence type="ECO:0000313" key="9">
    <source>
        <dbReference type="Proteomes" id="UP000613768"/>
    </source>
</evidence>
<dbReference type="InterPro" id="IPR037214">
    <property type="entry name" value="TROVE_dom_sf"/>
</dbReference>
<evidence type="ECO:0000256" key="6">
    <source>
        <dbReference type="ARBA" id="ARBA00023274"/>
    </source>
</evidence>
<dbReference type="GO" id="GO:0046872">
    <property type="term" value="F:metal ion binding"/>
    <property type="evidence" value="ECO:0007669"/>
    <property type="project" value="UniProtKB-KW"/>
</dbReference>